<protein>
    <submittedName>
        <fullName evidence="3">Carbohydrate-binding protein</fullName>
    </submittedName>
</protein>
<evidence type="ECO:0000256" key="1">
    <source>
        <dbReference type="SAM" id="MobiDB-lite"/>
    </source>
</evidence>
<gene>
    <name evidence="3" type="ORF">OHV25_05065</name>
</gene>
<feature type="compositionally biased region" description="Low complexity" evidence="1">
    <location>
        <begin position="38"/>
        <end position="52"/>
    </location>
</feature>
<proteinExistence type="predicted"/>
<feature type="chain" id="PRO_5043804708" evidence="2">
    <location>
        <begin position="21"/>
        <end position="316"/>
    </location>
</feature>
<accession>A0AAU2GTH8</accession>
<feature type="signal peptide" evidence="2">
    <location>
        <begin position="1"/>
        <end position="20"/>
    </location>
</feature>
<reference evidence="3" key="1">
    <citation type="submission" date="2022-10" db="EMBL/GenBank/DDBJ databases">
        <title>The complete genomes of actinobacterial strains from the NBC collection.</title>
        <authorList>
            <person name="Joergensen T.S."/>
            <person name="Alvarez Arevalo M."/>
            <person name="Sterndorff E.B."/>
            <person name="Faurdal D."/>
            <person name="Vuksanovic O."/>
            <person name="Mourched A.-S."/>
            <person name="Charusanti P."/>
            <person name="Shaw S."/>
            <person name="Blin K."/>
            <person name="Weber T."/>
        </authorList>
    </citation>
    <scope>NUCLEOTIDE SEQUENCE</scope>
    <source>
        <strain evidence="3">NBC_00060</strain>
    </source>
</reference>
<evidence type="ECO:0000256" key="2">
    <source>
        <dbReference type="SAM" id="SignalP"/>
    </source>
</evidence>
<dbReference type="AlphaFoldDB" id="A0AAU2GTH8"/>
<keyword evidence="2" id="KW-0732">Signal</keyword>
<evidence type="ECO:0000313" key="3">
    <source>
        <dbReference type="EMBL" id="WTU38991.1"/>
    </source>
</evidence>
<name>A0AAU2GTH8_9ACTN</name>
<organism evidence="3">
    <name type="scientific">Streptomyces sp. NBC_00060</name>
    <dbReference type="NCBI Taxonomy" id="2975636"/>
    <lineage>
        <taxon>Bacteria</taxon>
        <taxon>Bacillati</taxon>
        <taxon>Actinomycetota</taxon>
        <taxon>Actinomycetes</taxon>
        <taxon>Kitasatosporales</taxon>
        <taxon>Streptomycetaceae</taxon>
        <taxon>Streptomyces</taxon>
    </lineage>
</organism>
<feature type="region of interest" description="Disordered" evidence="1">
    <location>
        <begin position="38"/>
        <end position="72"/>
    </location>
</feature>
<sequence length="316" mass="34369">MNRHTPTRARSARSARTALAAALLVTAAALGTVRSAGSAAARPAERPGAAPSPDAPHHGAVAGARAPGHDTGRDRAVEALKDGRAAHRPARAAALTHNWWGIFPQPGTHDGITATHSVDAAYHVSDADNFTYAPTTKAQNSCIEVVTAYWNSGNELWAWDWCSQNGGPAKILPLDADFRAKYTTAVDGRPAFSIQLVKDTGSGNRWSSYLYNHRTAQWELLYRQSGTDQSDLDYGWDIFEIYASVNPVTKVGYYCTEARNTVFDSSTIQLRKNGVWKPARPADSPWTEANPSGRDFLCPPLKFLQAGANDHWTVRQ</sequence>
<dbReference type="EMBL" id="CP108253">
    <property type="protein sequence ID" value="WTU38991.1"/>
    <property type="molecule type" value="Genomic_DNA"/>
</dbReference>